<sequence length="841" mass="95596">MDFVKGISPLGAAFFDLPQFEELHARRLVTVHVGGDLLVGSIRGIMPFSHHQLFEFHHFNALFNMDYKLHILEHIPLSFCYPRISFRVGDNIVELIWERIAGLSEVMVIRFEINSDIIPTPQPRSDSLPGNETLFYDIVKIRNLLSYLISYKNPSIPDWAHELDDQAFREAIEVGSLAVLIQDIIEDEEQEFLPIKSRIASSRVANNFLVFSVNKDDLLSDCINSNLEPIRNRRNVTNYSAEEDWLFMRLSNPFANSFKDNGEVPVNCLVAWVEYKKQPLGGGETVEIPGFTGGLLEDGGFGMGIPGGYTSGEGCLYIFRLMAGYFDENGEKINEIKEVLPITCAFYDPNPCMLIPLGLKIMESPLFVKHDGGLLFVTAGGSPFRMWVVTTDESLSQTGSRFIQLRNPSYFLPAEGEDPYDSPGCPINNSNIPILKLHDLVSARKEDYYFAILGQSEFDKCLMVVSFEDQGNEVVSHVELPWATTRVQAAVFSEPGDKLLLFASSPTAYNPQFAIFPIKNDRKLDTSNVSWTPIAINGLLPPPSTSAQIIERFHVQDTLRRCVEKVEFLVSLTGFFQNAEISSSLYRIEINDDGAYSYSLIHHSGFGQYDVTWSRVNFGSSQNAVFWLTPDQSIFAQGLYGQNLLQSIPECSYNTAKVPGFFGIIPFLKEFTFVFIWKEICEFLEVLPFGTAFCEPFGDPRFWMEFTEEPIIRGKVYEVLRSVRDLVYPMIQKKVDPKIVIKMKPGLVKRFEVKLVQFLDYINAQNLKPLQKKFAKLEKSMGWKKPIDRARVLNSEVMKRMTIPDELRKDTLRTFKPGKFWVPGSIIKGDSKEMKKNFKDL</sequence>
<dbReference type="EMBL" id="LAZR01011598">
    <property type="protein sequence ID" value="KKM60845.1"/>
    <property type="molecule type" value="Genomic_DNA"/>
</dbReference>
<reference evidence="1" key="1">
    <citation type="journal article" date="2015" name="Nature">
        <title>Complex archaea that bridge the gap between prokaryotes and eukaryotes.</title>
        <authorList>
            <person name="Spang A."/>
            <person name="Saw J.H."/>
            <person name="Jorgensen S.L."/>
            <person name="Zaremba-Niedzwiedzka K."/>
            <person name="Martijn J."/>
            <person name="Lind A.E."/>
            <person name="van Eijk R."/>
            <person name="Schleper C."/>
            <person name="Guy L."/>
            <person name="Ettema T.J."/>
        </authorList>
    </citation>
    <scope>NUCLEOTIDE SEQUENCE</scope>
</reference>
<protein>
    <submittedName>
        <fullName evidence="1">Uncharacterized protein</fullName>
    </submittedName>
</protein>
<organism evidence="1">
    <name type="scientific">marine sediment metagenome</name>
    <dbReference type="NCBI Taxonomy" id="412755"/>
    <lineage>
        <taxon>unclassified sequences</taxon>
        <taxon>metagenomes</taxon>
        <taxon>ecological metagenomes</taxon>
    </lineage>
</organism>
<proteinExistence type="predicted"/>
<comment type="caution">
    <text evidence="1">The sequence shown here is derived from an EMBL/GenBank/DDBJ whole genome shotgun (WGS) entry which is preliminary data.</text>
</comment>
<name>A0A0F9L9Y0_9ZZZZ</name>
<accession>A0A0F9L9Y0</accession>
<gene>
    <name evidence="1" type="ORF">LCGC14_1537710</name>
</gene>
<evidence type="ECO:0000313" key="1">
    <source>
        <dbReference type="EMBL" id="KKM60845.1"/>
    </source>
</evidence>
<dbReference type="AlphaFoldDB" id="A0A0F9L9Y0"/>